<dbReference type="EMBL" id="CAJPDR010000552">
    <property type="protein sequence ID" value="CAF9939485.1"/>
    <property type="molecule type" value="Genomic_DNA"/>
</dbReference>
<reference evidence="2" key="1">
    <citation type="submission" date="2021-03" db="EMBL/GenBank/DDBJ databases">
        <authorList>
            <person name="Tagirdzhanova G."/>
        </authorList>
    </citation>
    <scope>NUCLEOTIDE SEQUENCE</scope>
</reference>
<accession>A0A8H3PFW1</accession>
<comment type="caution">
    <text evidence="2">The sequence shown here is derived from an EMBL/GenBank/DDBJ whole genome shotgun (WGS) entry which is preliminary data.</text>
</comment>
<feature type="region of interest" description="Disordered" evidence="1">
    <location>
        <begin position="93"/>
        <end position="155"/>
    </location>
</feature>
<feature type="compositionally biased region" description="Polar residues" evidence="1">
    <location>
        <begin position="136"/>
        <end position="145"/>
    </location>
</feature>
<sequence length="264" mass="29309">MTDLPMDLIKHHVLLSIALNYHNSNLEGKDSVKRDDYILNHEATGLRKYIGELGLGRSSAENLLQRQATTVNPFTPIHPSRQWDNQLKLQNWTLGKRNDTKPEPASILRDRTPSQGQRPPASITDSLPPIIDHRQLTTNSSNPQTGMPHMPQQTQLPLPAPPAAETTVASAPLKPFSPPNHSQQTRPFAQGSLLGASPILATRPRPITKIYSPGEWVRWATNKADYGTRGVYEAEILSRGNNAREVLEMWSGEGGLSMRTREIA</sequence>
<dbReference type="Proteomes" id="UP000664203">
    <property type="component" value="Unassembled WGS sequence"/>
</dbReference>
<organism evidence="2 3">
    <name type="scientific">Alectoria fallacina</name>
    <dbReference type="NCBI Taxonomy" id="1903189"/>
    <lineage>
        <taxon>Eukaryota</taxon>
        <taxon>Fungi</taxon>
        <taxon>Dikarya</taxon>
        <taxon>Ascomycota</taxon>
        <taxon>Pezizomycotina</taxon>
        <taxon>Lecanoromycetes</taxon>
        <taxon>OSLEUM clade</taxon>
        <taxon>Lecanoromycetidae</taxon>
        <taxon>Lecanorales</taxon>
        <taxon>Lecanorineae</taxon>
        <taxon>Parmeliaceae</taxon>
        <taxon>Alectoria</taxon>
    </lineage>
</organism>
<evidence type="ECO:0000313" key="2">
    <source>
        <dbReference type="EMBL" id="CAF9939485.1"/>
    </source>
</evidence>
<proteinExistence type="predicted"/>
<feature type="compositionally biased region" description="Basic and acidic residues" evidence="1">
    <location>
        <begin position="96"/>
        <end position="112"/>
    </location>
</feature>
<evidence type="ECO:0000256" key="1">
    <source>
        <dbReference type="SAM" id="MobiDB-lite"/>
    </source>
</evidence>
<name>A0A8H3PFW1_9LECA</name>
<evidence type="ECO:0000313" key="3">
    <source>
        <dbReference type="Proteomes" id="UP000664203"/>
    </source>
</evidence>
<gene>
    <name evidence="2" type="ORF">ALECFALPRED_008149</name>
</gene>
<keyword evidence="3" id="KW-1185">Reference proteome</keyword>
<protein>
    <submittedName>
        <fullName evidence="2">Uncharacterized protein</fullName>
    </submittedName>
</protein>
<dbReference type="AlphaFoldDB" id="A0A8H3PFW1"/>